<sequence length="106" mass="11878">MPHLVSSLHSVYKVIRIPGGKTLEITMTVDEECKIVYISISGDFFVYPPEALEMLERELQGCSNTDCITNMVSRTHKSAKALGFTWKQLAETITKLYRTACSSTDT</sequence>
<dbReference type="Gene3D" id="3.30.390.50">
    <property type="entry name" value="CO dehydrogenase flavoprotein, C-terminal domain"/>
    <property type="match status" value="1"/>
</dbReference>
<name>A0A832ZTW8_9CREN</name>
<gene>
    <name evidence="1" type="ORF">EYH50_04745</name>
</gene>
<dbReference type="Proteomes" id="UP000600071">
    <property type="component" value="Unassembled WGS sequence"/>
</dbReference>
<organism evidence="1 2">
    <name type="scientific">Pyrodictium delaneyi</name>
    <dbReference type="NCBI Taxonomy" id="1273541"/>
    <lineage>
        <taxon>Archaea</taxon>
        <taxon>Thermoproteota</taxon>
        <taxon>Thermoprotei</taxon>
        <taxon>Desulfurococcales</taxon>
        <taxon>Pyrodictiaceae</taxon>
        <taxon>Pyrodictium</taxon>
    </lineage>
</organism>
<accession>A0A832ZTW8</accession>
<protein>
    <recommendedName>
        <fullName evidence="3">Lipoate--protein ligase</fullName>
    </recommendedName>
</protein>
<reference evidence="1" key="1">
    <citation type="journal article" date="2020" name="ISME J.">
        <title>Gammaproteobacteria mediating utilization of methyl-, sulfur- and petroleum organic compounds in deep ocean hydrothermal plumes.</title>
        <authorList>
            <person name="Zhou Z."/>
            <person name="Liu Y."/>
            <person name="Pan J."/>
            <person name="Cron B.R."/>
            <person name="Toner B.M."/>
            <person name="Anantharaman K."/>
            <person name="Breier J.A."/>
            <person name="Dick G.J."/>
            <person name="Li M."/>
        </authorList>
    </citation>
    <scope>NUCLEOTIDE SEQUENCE</scope>
    <source>
        <strain evidence="1">SZUA-1523</strain>
    </source>
</reference>
<comment type="caution">
    <text evidence="1">The sequence shown here is derived from an EMBL/GenBank/DDBJ whole genome shotgun (WGS) entry which is preliminary data.</text>
</comment>
<evidence type="ECO:0000313" key="1">
    <source>
        <dbReference type="EMBL" id="HIQ24336.1"/>
    </source>
</evidence>
<proteinExistence type="predicted"/>
<evidence type="ECO:0008006" key="3">
    <source>
        <dbReference type="Google" id="ProtNLM"/>
    </source>
</evidence>
<dbReference type="UniPathway" id="UPA00537">
    <property type="reaction ID" value="UER00594"/>
</dbReference>
<dbReference type="AlphaFoldDB" id="A0A832ZTW8"/>
<dbReference type="EMBL" id="DQVR01000107">
    <property type="protein sequence ID" value="HIQ24336.1"/>
    <property type="molecule type" value="Genomic_DNA"/>
</dbReference>
<evidence type="ECO:0000313" key="2">
    <source>
        <dbReference type="Proteomes" id="UP000600071"/>
    </source>
</evidence>
<dbReference type="SUPFAM" id="SSF82649">
    <property type="entry name" value="SufE/NifU"/>
    <property type="match status" value="1"/>
</dbReference>